<comment type="activity regulation">
    <text evidence="12">Na(+) is not transported, but it plays an essential structural role and its presence is essential for fluoride channel function.</text>
</comment>
<organism evidence="13 14">
    <name type="scientific">Collimonas rhizosphaerae</name>
    <dbReference type="NCBI Taxonomy" id="3126357"/>
    <lineage>
        <taxon>Bacteria</taxon>
        <taxon>Pseudomonadati</taxon>
        <taxon>Pseudomonadota</taxon>
        <taxon>Betaproteobacteria</taxon>
        <taxon>Burkholderiales</taxon>
        <taxon>Oxalobacteraceae</taxon>
        <taxon>Collimonas</taxon>
    </lineage>
</organism>
<feature type="transmembrane region" description="Helical" evidence="12">
    <location>
        <begin position="35"/>
        <end position="53"/>
    </location>
</feature>
<evidence type="ECO:0000256" key="10">
    <source>
        <dbReference type="ARBA" id="ARBA00035120"/>
    </source>
</evidence>
<protein>
    <recommendedName>
        <fullName evidence="12">Fluoride-specific ion channel FluC</fullName>
    </recommendedName>
</protein>
<accession>A0ABU9PW71</accession>
<dbReference type="Pfam" id="PF02537">
    <property type="entry name" value="CRCB"/>
    <property type="match status" value="1"/>
</dbReference>
<keyword evidence="9 12" id="KW-0407">Ion channel</keyword>
<keyword evidence="5 12" id="KW-1133">Transmembrane helix</keyword>
<dbReference type="PANTHER" id="PTHR28259">
    <property type="entry name" value="FLUORIDE EXPORT PROTEIN 1-RELATED"/>
    <property type="match status" value="1"/>
</dbReference>
<dbReference type="InterPro" id="IPR003691">
    <property type="entry name" value="FluC"/>
</dbReference>
<sequence length="124" mass="13434">MSWLAVGVGAVLGAWLRWGASILLGAYQNQLPLGTLLVNLAGGYMAGLAVAFFEAHPVLPIEWRLLVITGFLGGLTTFSTFSAESMVLLQHGQYAWFLGHTVLHLCGSIILCIAGFMTYRVLFF</sequence>
<comment type="function">
    <text evidence="12">Fluoride-specific ion channel. Important for reducing fluoride concentration in the cell, thus reducing its toxicity.</text>
</comment>
<keyword evidence="12" id="KW-0813">Transport</keyword>
<evidence type="ECO:0000256" key="1">
    <source>
        <dbReference type="ARBA" id="ARBA00004651"/>
    </source>
</evidence>
<feature type="binding site" evidence="12">
    <location>
        <position position="76"/>
    </location>
    <ligand>
        <name>Na(+)</name>
        <dbReference type="ChEBI" id="CHEBI:29101"/>
        <note>structural</note>
    </ligand>
</feature>
<evidence type="ECO:0000256" key="12">
    <source>
        <dbReference type="HAMAP-Rule" id="MF_00454"/>
    </source>
</evidence>
<feature type="transmembrane region" description="Helical" evidence="12">
    <location>
        <begin position="95"/>
        <end position="119"/>
    </location>
</feature>
<keyword evidence="6 12" id="KW-0915">Sodium</keyword>
<evidence type="ECO:0000256" key="3">
    <source>
        <dbReference type="ARBA" id="ARBA00022519"/>
    </source>
</evidence>
<evidence type="ECO:0000256" key="8">
    <source>
        <dbReference type="ARBA" id="ARBA00023136"/>
    </source>
</evidence>
<keyword evidence="2 12" id="KW-1003">Cell membrane</keyword>
<evidence type="ECO:0000256" key="7">
    <source>
        <dbReference type="ARBA" id="ARBA00023065"/>
    </source>
</evidence>
<evidence type="ECO:0000256" key="11">
    <source>
        <dbReference type="ARBA" id="ARBA00035585"/>
    </source>
</evidence>
<evidence type="ECO:0000256" key="5">
    <source>
        <dbReference type="ARBA" id="ARBA00022989"/>
    </source>
</evidence>
<proteinExistence type="inferred from homology"/>
<dbReference type="HAMAP" id="MF_00454">
    <property type="entry name" value="FluC"/>
    <property type="match status" value="1"/>
</dbReference>
<comment type="subcellular location">
    <subcellularLocation>
        <location evidence="1 12">Cell membrane</location>
        <topology evidence="1 12">Multi-pass membrane protein</topology>
    </subcellularLocation>
</comment>
<dbReference type="PANTHER" id="PTHR28259:SF1">
    <property type="entry name" value="FLUORIDE EXPORT PROTEIN 1-RELATED"/>
    <property type="match status" value="1"/>
</dbReference>
<evidence type="ECO:0000256" key="4">
    <source>
        <dbReference type="ARBA" id="ARBA00022692"/>
    </source>
</evidence>
<keyword evidence="14" id="KW-1185">Reference proteome</keyword>
<keyword evidence="8 12" id="KW-0472">Membrane</keyword>
<name>A0ABU9PW71_9BURK</name>
<keyword evidence="7 12" id="KW-0406">Ion transport</keyword>
<evidence type="ECO:0000256" key="6">
    <source>
        <dbReference type="ARBA" id="ARBA00023053"/>
    </source>
</evidence>
<keyword evidence="12" id="KW-0479">Metal-binding</keyword>
<evidence type="ECO:0000256" key="9">
    <source>
        <dbReference type="ARBA" id="ARBA00023303"/>
    </source>
</evidence>
<evidence type="ECO:0000256" key="2">
    <source>
        <dbReference type="ARBA" id="ARBA00022475"/>
    </source>
</evidence>
<dbReference type="Proteomes" id="UP001495910">
    <property type="component" value="Unassembled WGS sequence"/>
</dbReference>
<dbReference type="EMBL" id="JBANDC010000007">
    <property type="protein sequence ID" value="MEM4988226.1"/>
    <property type="molecule type" value="Genomic_DNA"/>
</dbReference>
<comment type="catalytic activity">
    <reaction evidence="11">
        <text>fluoride(in) = fluoride(out)</text>
        <dbReference type="Rhea" id="RHEA:76159"/>
        <dbReference type="ChEBI" id="CHEBI:17051"/>
    </reaction>
    <physiologicalReaction direction="left-to-right" evidence="11">
        <dbReference type="Rhea" id="RHEA:76160"/>
    </physiologicalReaction>
</comment>
<gene>
    <name evidence="12 13" type="primary">crcB</name>
    <name evidence="12" type="synonym">fluC</name>
    <name evidence="13" type="ORF">V8G57_12595</name>
</gene>
<feature type="binding site" evidence="12">
    <location>
        <position position="73"/>
    </location>
    <ligand>
        <name>Na(+)</name>
        <dbReference type="ChEBI" id="CHEBI:29101"/>
        <note>structural</note>
    </ligand>
</feature>
<dbReference type="RefSeq" id="WP_092399315.1">
    <property type="nucleotide sequence ID" value="NZ_JBANDC010000007.1"/>
</dbReference>
<dbReference type="NCBIfam" id="NF010792">
    <property type="entry name" value="PRK14196.1"/>
    <property type="match status" value="1"/>
</dbReference>
<feature type="transmembrane region" description="Helical" evidence="12">
    <location>
        <begin position="65"/>
        <end position="83"/>
    </location>
</feature>
<evidence type="ECO:0000313" key="13">
    <source>
        <dbReference type="EMBL" id="MEM4988226.1"/>
    </source>
</evidence>
<reference evidence="13 14" key="1">
    <citation type="submission" date="2024-02" db="EMBL/GenBank/DDBJ databases">
        <title>Draft genome sequence of Collimonas sp. strain H4R21, an effective mineral-weathering bacterial strain isolated from the beech rhizosphere.</title>
        <authorList>
            <person name="Morin E."/>
            <person name="Uroz S."/>
            <person name="Leveau J.H.J."/>
            <person name="Kumar R."/>
            <person name="Rey M.W."/>
            <person name="Pham J."/>
        </authorList>
    </citation>
    <scope>NUCLEOTIDE SEQUENCE [LARGE SCALE GENOMIC DNA]</scope>
    <source>
        <strain evidence="13 14">H4R21</strain>
    </source>
</reference>
<comment type="caution">
    <text evidence="13">The sequence shown here is derived from an EMBL/GenBank/DDBJ whole genome shotgun (WGS) entry which is preliminary data.</text>
</comment>
<keyword evidence="4 12" id="KW-0812">Transmembrane</keyword>
<keyword evidence="3" id="KW-0997">Cell inner membrane</keyword>
<evidence type="ECO:0000313" key="14">
    <source>
        <dbReference type="Proteomes" id="UP001495910"/>
    </source>
</evidence>
<comment type="similarity">
    <text evidence="10 12">Belongs to the fluoride channel Fluc/FEX (TC 1.A.43) family.</text>
</comment>
<dbReference type="NCBIfam" id="TIGR00494">
    <property type="entry name" value="crcB"/>
    <property type="match status" value="1"/>
</dbReference>